<accession>A0A0D2N2E8</accession>
<feature type="compositionally biased region" description="Gly residues" evidence="2">
    <location>
        <begin position="331"/>
        <end position="342"/>
    </location>
</feature>
<dbReference type="InterPro" id="IPR045913">
    <property type="entry name" value="TBC20/Gyp8-like"/>
</dbReference>
<feature type="domain" description="Rab-GAP TBC" evidence="4">
    <location>
        <begin position="23"/>
        <end position="206"/>
    </location>
</feature>
<dbReference type="RefSeq" id="XP_013899395.1">
    <property type="nucleotide sequence ID" value="XM_014043941.1"/>
</dbReference>
<dbReference type="GO" id="GO:0006888">
    <property type="term" value="P:endoplasmic reticulum to Golgi vesicle-mediated transport"/>
    <property type="evidence" value="ECO:0007669"/>
    <property type="project" value="TreeGrafter"/>
</dbReference>
<feature type="transmembrane region" description="Helical" evidence="3">
    <location>
        <begin position="370"/>
        <end position="389"/>
    </location>
</feature>
<dbReference type="PROSITE" id="PS50086">
    <property type="entry name" value="TBC_RABGAP"/>
    <property type="match status" value="1"/>
</dbReference>
<keyword evidence="3" id="KW-1133">Transmembrane helix</keyword>
<keyword evidence="1" id="KW-0343">GTPase activation</keyword>
<keyword evidence="3" id="KW-0812">Transmembrane</keyword>
<dbReference type="InterPro" id="IPR035969">
    <property type="entry name" value="Rab-GAP_TBC_sf"/>
</dbReference>
<dbReference type="KEGG" id="mng:MNEG_7588"/>
<proteinExistence type="predicted"/>
<name>A0A0D2N2E8_9CHLO</name>
<evidence type="ECO:0000259" key="4">
    <source>
        <dbReference type="PROSITE" id="PS50086"/>
    </source>
</evidence>
<protein>
    <submittedName>
        <fullName evidence="5">TBC1 domain family member 20</fullName>
    </submittedName>
</protein>
<dbReference type="Gene3D" id="1.10.472.80">
    <property type="entry name" value="Ypt/Rab-GAP domain of gyp1p, domain 3"/>
    <property type="match status" value="1"/>
</dbReference>
<dbReference type="STRING" id="145388.A0A0D2N2E8"/>
<evidence type="ECO:0000256" key="2">
    <source>
        <dbReference type="SAM" id="MobiDB-lite"/>
    </source>
</evidence>
<keyword evidence="3" id="KW-0472">Membrane</keyword>
<evidence type="ECO:0000256" key="3">
    <source>
        <dbReference type="SAM" id="Phobius"/>
    </source>
</evidence>
<dbReference type="SMART" id="SM00164">
    <property type="entry name" value="TBC"/>
    <property type="match status" value="1"/>
</dbReference>
<organism evidence="5 6">
    <name type="scientific">Monoraphidium neglectum</name>
    <dbReference type="NCBI Taxonomy" id="145388"/>
    <lineage>
        <taxon>Eukaryota</taxon>
        <taxon>Viridiplantae</taxon>
        <taxon>Chlorophyta</taxon>
        <taxon>core chlorophytes</taxon>
        <taxon>Chlorophyceae</taxon>
        <taxon>CS clade</taxon>
        <taxon>Sphaeropleales</taxon>
        <taxon>Selenastraceae</taxon>
        <taxon>Monoraphidium</taxon>
    </lineage>
</organism>
<dbReference type="AlphaFoldDB" id="A0A0D2N2E8"/>
<dbReference type="SUPFAM" id="SSF47923">
    <property type="entry name" value="Ypt/Rab-GAP domain of gyp1p"/>
    <property type="match status" value="2"/>
</dbReference>
<dbReference type="OrthoDB" id="206700at2759"/>
<evidence type="ECO:0000256" key="1">
    <source>
        <dbReference type="ARBA" id="ARBA00022468"/>
    </source>
</evidence>
<dbReference type="GeneID" id="25740464"/>
<evidence type="ECO:0000313" key="5">
    <source>
        <dbReference type="EMBL" id="KIZ00376.1"/>
    </source>
</evidence>
<sequence length="404" mass="43169">MSHALRPAQDLRQLRKLAAVRGLVNSELRARHWVTLSGADPSAVTHDDYLDASRGTHRDSGVVDVDVARSLWGLMPGAGDEERAGRREALARLLTAVVVHHGGDGLHDVASVLLLVAGERAAFAILCRLTTGALRDATRPTLDPVLELLGLMEPVMQAADPELAELARDLSLPPYYALSWFITWFSHDVAGLDVAARLFDLFLALHPLMPLYVGAAAMASQRAALLAAGRGEGGMPELHSALTNLDITRALGVDDLACRQQQQQLQQLGHQGASGGAAIELYRRLSPEQIVARRTLRLEMSVAPRAFKDRDSGVWRVPEPSRATVFRAFGGSSGGGGGGSGSGKTPQWNLQLQQALGKLLPGGARQAPPAVMLLHLGLYTVMAAGLWVVMRLQHEGGPSALPWG</sequence>
<dbReference type="PANTHER" id="PTHR20913">
    <property type="entry name" value="TBC1 DOMAIN FAMILY MEMBER 20/GTPASE"/>
    <property type="match status" value="1"/>
</dbReference>
<feature type="region of interest" description="Disordered" evidence="2">
    <location>
        <begin position="328"/>
        <end position="347"/>
    </location>
</feature>
<dbReference type="PANTHER" id="PTHR20913:SF7">
    <property type="entry name" value="RE60063P"/>
    <property type="match status" value="1"/>
</dbReference>
<dbReference type="GO" id="GO:0005789">
    <property type="term" value="C:endoplasmic reticulum membrane"/>
    <property type="evidence" value="ECO:0007669"/>
    <property type="project" value="TreeGrafter"/>
</dbReference>
<reference evidence="5 6" key="1">
    <citation type="journal article" date="2013" name="BMC Genomics">
        <title>Reconstruction of the lipid metabolism for the microalga Monoraphidium neglectum from its genome sequence reveals characteristics suitable for biofuel production.</title>
        <authorList>
            <person name="Bogen C."/>
            <person name="Al-Dilaimi A."/>
            <person name="Albersmeier A."/>
            <person name="Wichmann J."/>
            <person name="Grundmann M."/>
            <person name="Rupp O."/>
            <person name="Lauersen K.J."/>
            <person name="Blifernez-Klassen O."/>
            <person name="Kalinowski J."/>
            <person name="Goesmann A."/>
            <person name="Mussgnug J.H."/>
            <person name="Kruse O."/>
        </authorList>
    </citation>
    <scope>NUCLEOTIDE SEQUENCE [LARGE SCALE GENOMIC DNA]</scope>
    <source>
        <strain evidence="5 6">SAG 48.87</strain>
    </source>
</reference>
<dbReference type="InterPro" id="IPR000195">
    <property type="entry name" value="Rab-GAP-TBC_dom"/>
</dbReference>
<gene>
    <name evidence="5" type="ORF">MNEG_7588</name>
</gene>
<dbReference type="Proteomes" id="UP000054498">
    <property type="component" value="Unassembled WGS sequence"/>
</dbReference>
<dbReference type="EMBL" id="KK101574">
    <property type="protein sequence ID" value="KIZ00376.1"/>
    <property type="molecule type" value="Genomic_DNA"/>
</dbReference>
<dbReference type="Gene3D" id="1.10.8.1310">
    <property type="match status" value="1"/>
</dbReference>
<dbReference type="GO" id="GO:0005096">
    <property type="term" value="F:GTPase activator activity"/>
    <property type="evidence" value="ECO:0007669"/>
    <property type="project" value="UniProtKB-KW"/>
</dbReference>
<keyword evidence="6" id="KW-1185">Reference proteome</keyword>
<evidence type="ECO:0000313" key="6">
    <source>
        <dbReference type="Proteomes" id="UP000054498"/>
    </source>
</evidence>
<dbReference type="Pfam" id="PF00566">
    <property type="entry name" value="RabGAP-TBC"/>
    <property type="match status" value="1"/>
</dbReference>